<sequence length="237" mass="25957">MVAKCEVHISGVTFSYLVSSLLGSNPTVKHQYSLFGNCDIREDDSDEAESTKIIEVVLTTVLPAGVPAPKGPAFLGYASARRCGPHKLSYDDTKFLLEGTSQLDITHEDGPFRCPCFLLLLTISSGISSVNGTIKVEYSIFQGVGSEYSNLTNKNAIPLVIDNMVDSLSGFVRLASLGSHGSRPKSNSFSLRNSPQTVGETFRCSLAELERASNKEYELLQRIMNLEKKLQKETNFH</sequence>
<dbReference type="GeneID" id="39985334"/>
<evidence type="ECO:0000313" key="1">
    <source>
        <dbReference type="EMBL" id="ORC88898.1"/>
    </source>
</evidence>
<dbReference type="RefSeq" id="XP_028882964.1">
    <property type="nucleotide sequence ID" value="XM_029025554.1"/>
</dbReference>
<accession>A0A1X0NWH7</accession>
<protein>
    <submittedName>
        <fullName evidence="1">Uncharacterized protein</fullName>
    </submittedName>
</protein>
<dbReference type="AlphaFoldDB" id="A0A1X0NWH7"/>
<dbReference type="VEuPathDB" id="TriTrypDB:TM35_000141090"/>
<organism evidence="1 2">
    <name type="scientific">Trypanosoma theileri</name>
    <dbReference type="NCBI Taxonomy" id="67003"/>
    <lineage>
        <taxon>Eukaryota</taxon>
        <taxon>Discoba</taxon>
        <taxon>Euglenozoa</taxon>
        <taxon>Kinetoplastea</taxon>
        <taxon>Metakinetoplastina</taxon>
        <taxon>Trypanosomatida</taxon>
        <taxon>Trypanosomatidae</taxon>
        <taxon>Trypanosoma</taxon>
    </lineage>
</organism>
<reference evidence="1 2" key="1">
    <citation type="submission" date="2017-03" db="EMBL/GenBank/DDBJ databases">
        <title>An alternative strategy for trypanosome survival in the mammalian bloodstream revealed through genome and transcriptome analysis of the ubiquitous bovine parasite Trypanosoma (Megatrypanum) theileri.</title>
        <authorList>
            <person name="Kelly S."/>
            <person name="Ivens A."/>
            <person name="Mott A."/>
            <person name="O'Neill E."/>
            <person name="Emms D."/>
            <person name="Macleod O."/>
            <person name="Voorheis P."/>
            <person name="Matthews J."/>
            <person name="Matthews K."/>
            <person name="Carrington M."/>
        </authorList>
    </citation>
    <scope>NUCLEOTIDE SEQUENCE [LARGE SCALE GENOMIC DNA]</scope>
    <source>
        <strain evidence="1">Edinburgh</strain>
    </source>
</reference>
<dbReference type="Proteomes" id="UP000192257">
    <property type="component" value="Unassembled WGS sequence"/>
</dbReference>
<gene>
    <name evidence="1" type="ORF">TM35_000141090</name>
</gene>
<comment type="caution">
    <text evidence="1">The sequence shown here is derived from an EMBL/GenBank/DDBJ whole genome shotgun (WGS) entry which is preliminary data.</text>
</comment>
<dbReference type="OrthoDB" id="246115at2759"/>
<name>A0A1X0NWH7_9TRYP</name>
<keyword evidence="2" id="KW-1185">Reference proteome</keyword>
<proteinExistence type="predicted"/>
<evidence type="ECO:0000313" key="2">
    <source>
        <dbReference type="Proteomes" id="UP000192257"/>
    </source>
</evidence>
<dbReference type="EMBL" id="NBCO01000014">
    <property type="protein sequence ID" value="ORC88898.1"/>
    <property type="molecule type" value="Genomic_DNA"/>
</dbReference>